<keyword evidence="7" id="KW-0653">Protein transport</keyword>
<evidence type="ECO:0000256" key="4">
    <source>
        <dbReference type="ARBA" id="ARBA00022692"/>
    </source>
</evidence>
<keyword evidence="5 8" id="KW-1133">Transmembrane helix</keyword>
<dbReference type="EMBL" id="LS483447">
    <property type="protein sequence ID" value="SQH73951.1"/>
    <property type="molecule type" value="Genomic_DNA"/>
</dbReference>
<dbReference type="OrthoDB" id="9793581at2"/>
<accession>A0A0A2FIK6</accession>
<dbReference type="InterPro" id="IPR003400">
    <property type="entry name" value="ExbD"/>
</dbReference>
<dbReference type="EMBL" id="JQJC01000020">
    <property type="protein sequence ID" value="KGN94139.1"/>
    <property type="molecule type" value="Genomic_DNA"/>
</dbReference>
<keyword evidence="7" id="KW-0813">Transport</keyword>
<evidence type="ECO:0000256" key="7">
    <source>
        <dbReference type="RuleBase" id="RU003879"/>
    </source>
</evidence>
<sequence length="138" mass="15478">MSLRRRSGSSPSFSMASMTDVIFLLLIFFMITSTFVVPNIIKVNLPASDKQASASKEVLRLTLTPDLHYFLAYGQHQEEEILFEDIPAKLAEYQAVDPDVYMAIYADESVPYKEVIKVVTLASRANVRIMLATKVADI</sequence>
<evidence type="ECO:0000313" key="10">
    <source>
        <dbReference type="EMBL" id="SQH73951.1"/>
    </source>
</evidence>
<dbReference type="KEGG" id="pcre:NCTC12858_01831"/>
<name>A0A0A2FIK6_9PORP</name>
<evidence type="ECO:0000256" key="8">
    <source>
        <dbReference type="SAM" id="Phobius"/>
    </source>
</evidence>
<comment type="subcellular location">
    <subcellularLocation>
        <location evidence="1">Cell membrane</location>
        <topology evidence="1">Single-pass membrane protein</topology>
    </subcellularLocation>
    <subcellularLocation>
        <location evidence="7">Cell membrane</location>
        <topology evidence="7">Single-pass type II membrane protein</topology>
    </subcellularLocation>
</comment>
<protein>
    <submittedName>
        <fullName evidence="9">Biopolymer transporter ExbD</fullName>
    </submittedName>
    <submittedName>
        <fullName evidence="10">Colicin uptake protein TolR</fullName>
    </submittedName>
</protein>
<comment type="similarity">
    <text evidence="2 7">Belongs to the ExbD/TolR family.</text>
</comment>
<dbReference type="AlphaFoldDB" id="A0A0A2FIK6"/>
<dbReference type="GO" id="GO:0015031">
    <property type="term" value="P:protein transport"/>
    <property type="evidence" value="ECO:0007669"/>
    <property type="project" value="UniProtKB-KW"/>
</dbReference>
<evidence type="ECO:0000256" key="2">
    <source>
        <dbReference type="ARBA" id="ARBA00005811"/>
    </source>
</evidence>
<keyword evidence="3" id="KW-1003">Cell membrane</keyword>
<evidence type="ECO:0000313" key="9">
    <source>
        <dbReference type="EMBL" id="KGN94139.1"/>
    </source>
</evidence>
<dbReference type="Proteomes" id="UP000030136">
    <property type="component" value="Unassembled WGS sequence"/>
</dbReference>
<dbReference type="Gene3D" id="3.30.420.270">
    <property type="match status" value="1"/>
</dbReference>
<keyword evidence="12" id="KW-1185">Reference proteome</keyword>
<reference evidence="10 12" key="2">
    <citation type="submission" date="2018-06" db="EMBL/GenBank/DDBJ databases">
        <authorList>
            <consortium name="Pathogen Informatics"/>
            <person name="Doyle S."/>
        </authorList>
    </citation>
    <scope>NUCLEOTIDE SEQUENCE [LARGE SCALE GENOMIC DNA]</scope>
    <source>
        <strain evidence="10 12">NCTC12858</strain>
    </source>
</reference>
<feature type="transmembrane region" description="Helical" evidence="8">
    <location>
        <begin position="21"/>
        <end position="41"/>
    </location>
</feature>
<dbReference type="PANTHER" id="PTHR30558:SF7">
    <property type="entry name" value="TOL-PAL SYSTEM PROTEIN TOLR"/>
    <property type="match status" value="1"/>
</dbReference>
<evidence type="ECO:0000313" key="11">
    <source>
        <dbReference type="Proteomes" id="UP000030136"/>
    </source>
</evidence>
<dbReference type="eggNOG" id="COG0848">
    <property type="taxonomic scope" value="Bacteria"/>
</dbReference>
<keyword evidence="4 7" id="KW-0812">Transmembrane</keyword>
<dbReference type="GO" id="GO:0022857">
    <property type="term" value="F:transmembrane transporter activity"/>
    <property type="evidence" value="ECO:0007669"/>
    <property type="project" value="InterPro"/>
</dbReference>
<dbReference type="Proteomes" id="UP000249300">
    <property type="component" value="Chromosome 1"/>
</dbReference>
<proteinExistence type="inferred from homology"/>
<dbReference type="PANTHER" id="PTHR30558">
    <property type="entry name" value="EXBD MEMBRANE COMPONENT OF PMF-DRIVEN MACROMOLECULE IMPORT SYSTEM"/>
    <property type="match status" value="1"/>
</dbReference>
<dbReference type="RefSeq" id="WP_023936307.1">
    <property type="nucleotide sequence ID" value="NZ_FUXH01000003.1"/>
</dbReference>
<gene>
    <name evidence="9" type="ORF">HQ38_06275</name>
    <name evidence="10" type="ORF">NCTC12858_01831</name>
</gene>
<dbReference type="Pfam" id="PF02472">
    <property type="entry name" value="ExbD"/>
    <property type="match status" value="1"/>
</dbReference>
<evidence type="ECO:0000256" key="6">
    <source>
        <dbReference type="ARBA" id="ARBA00023136"/>
    </source>
</evidence>
<evidence type="ECO:0000313" key="12">
    <source>
        <dbReference type="Proteomes" id="UP000249300"/>
    </source>
</evidence>
<evidence type="ECO:0000256" key="5">
    <source>
        <dbReference type="ARBA" id="ARBA00022989"/>
    </source>
</evidence>
<organism evidence="9 11">
    <name type="scientific">Porphyromonas crevioricanis</name>
    <dbReference type="NCBI Taxonomy" id="393921"/>
    <lineage>
        <taxon>Bacteria</taxon>
        <taxon>Pseudomonadati</taxon>
        <taxon>Bacteroidota</taxon>
        <taxon>Bacteroidia</taxon>
        <taxon>Bacteroidales</taxon>
        <taxon>Porphyromonadaceae</taxon>
        <taxon>Porphyromonas</taxon>
    </lineage>
</organism>
<reference evidence="9 11" key="1">
    <citation type="submission" date="2014-08" db="EMBL/GenBank/DDBJ databases">
        <title>Porphyromonas crevioricanis strain:COT-253_OH1447 Genome sequencing.</title>
        <authorList>
            <person name="Wallis C."/>
            <person name="Deusch O."/>
            <person name="O'Flynn C."/>
            <person name="Davis I."/>
            <person name="Jospin G."/>
            <person name="Darling A.E."/>
            <person name="Coil D.A."/>
            <person name="Alexiev A."/>
            <person name="Horsfall A."/>
            <person name="Kirkwood N."/>
            <person name="Harris S."/>
            <person name="Eisen J.A."/>
        </authorList>
    </citation>
    <scope>NUCLEOTIDE SEQUENCE [LARGE SCALE GENOMIC DNA]</scope>
    <source>
        <strain evidence="11">COT-253 OH1447</strain>
        <strain evidence="9">COT-253_OH1447</strain>
    </source>
</reference>
<dbReference type="GO" id="GO:0005886">
    <property type="term" value="C:plasma membrane"/>
    <property type="evidence" value="ECO:0007669"/>
    <property type="project" value="UniProtKB-SubCell"/>
</dbReference>
<dbReference type="STRING" id="393921.HQ45_03790"/>
<evidence type="ECO:0000256" key="3">
    <source>
        <dbReference type="ARBA" id="ARBA00022475"/>
    </source>
</evidence>
<keyword evidence="6 8" id="KW-0472">Membrane</keyword>
<evidence type="ECO:0000256" key="1">
    <source>
        <dbReference type="ARBA" id="ARBA00004162"/>
    </source>
</evidence>